<comment type="caution">
    <text evidence="2">The sequence shown here is derived from an EMBL/GenBank/DDBJ whole genome shotgun (WGS) entry which is preliminary data.</text>
</comment>
<dbReference type="EMBL" id="MCGT01000022">
    <property type="protein sequence ID" value="ORX50820.1"/>
    <property type="molecule type" value="Genomic_DNA"/>
</dbReference>
<name>A0A1X2GDS1_9FUNG</name>
<feature type="compositionally biased region" description="Acidic residues" evidence="1">
    <location>
        <begin position="135"/>
        <end position="146"/>
    </location>
</feature>
<gene>
    <name evidence="2" type="ORF">DM01DRAFT_1089899</name>
</gene>
<keyword evidence="3" id="KW-1185">Reference proteome</keyword>
<evidence type="ECO:0000313" key="2">
    <source>
        <dbReference type="EMBL" id="ORX50820.1"/>
    </source>
</evidence>
<feature type="region of interest" description="Disordered" evidence="1">
    <location>
        <begin position="160"/>
        <end position="195"/>
    </location>
</feature>
<organism evidence="2 3">
    <name type="scientific">Hesseltinella vesiculosa</name>
    <dbReference type="NCBI Taxonomy" id="101127"/>
    <lineage>
        <taxon>Eukaryota</taxon>
        <taxon>Fungi</taxon>
        <taxon>Fungi incertae sedis</taxon>
        <taxon>Mucoromycota</taxon>
        <taxon>Mucoromycotina</taxon>
        <taxon>Mucoromycetes</taxon>
        <taxon>Mucorales</taxon>
        <taxon>Cunninghamellaceae</taxon>
        <taxon>Hesseltinella</taxon>
    </lineage>
</organism>
<evidence type="ECO:0000256" key="1">
    <source>
        <dbReference type="SAM" id="MobiDB-lite"/>
    </source>
</evidence>
<dbReference type="Proteomes" id="UP000242146">
    <property type="component" value="Unassembled WGS sequence"/>
</dbReference>
<sequence>MSRYPSYQPYDQRQRHASYYGQQPSYSYIDDYDRPPSYASYNYSDPALYHPYHPTAMPYQNTRQTHASRQPPQPIKRSKSSHRHEEPQYTSTSYSPSDRPPPQRPYSISDIPLTHEPHPPPPPISVYERTNENAHEDEESIDENELEAQQNAEKNKTIHRMIDPPDSQQPNFATTSSDPRQHDGIALPMGGEEGRWDQHQNLPHLQQAAYPAHSGSTDFFRNFDPATGEGYEETDVTQGTGPINCKLQGVTSILARARQALSKLKSTHHATPRIQTMVVSAPLGEVIDEHQQKEIMSYLGRPKEPMMPVHDESALRIAKLEFIWVFRPQQAQREPFVWTTFDYQNQSKLAEYEHHPEGLQLLDSHIGQGQIVVHVFPSQGTCYYNLDNHMKSLHIHCIPNSRKIKFVYRFKNENPAVPSTAF</sequence>
<feature type="region of interest" description="Disordered" evidence="1">
    <location>
        <begin position="1"/>
        <end position="148"/>
    </location>
</feature>
<feature type="compositionally biased region" description="Polar residues" evidence="1">
    <location>
        <begin position="166"/>
        <end position="178"/>
    </location>
</feature>
<accession>A0A1X2GDS1</accession>
<dbReference type="AlphaFoldDB" id="A0A1X2GDS1"/>
<reference evidence="2 3" key="1">
    <citation type="submission" date="2016-07" db="EMBL/GenBank/DDBJ databases">
        <title>Pervasive Adenine N6-methylation of Active Genes in Fungi.</title>
        <authorList>
            <consortium name="DOE Joint Genome Institute"/>
            <person name="Mondo S.J."/>
            <person name="Dannebaum R.O."/>
            <person name="Kuo R.C."/>
            <person name="Labutti K."/>
            <person name="Haridas S."/>
            <person name="Kuo A."/>
            <person name="Salamov A."/>
            <person name="Ahrendt S.R."/>
            <person name="Lipzen A."/>
            <person name="Sullivan W."/>
            <person name="Andreopoulos W.B."/>
            <person name="Clum A."/>
            <person name="Lindquist E."/>
            <person name="Daum C."/>
            <person name="Ramamoorthy G.K."/>
            <person name="Gryganskyi A."/>
            <person name="Culley D."/>
            <person name="Magnuson J.K."/>
            <person name="James T.Y."/>
            <person name="O'Malley M.A."/>
            <person name="Stajich J.E."/>
            <person name="Spatafora J.W."/>
            <person name="Visel A."/>
            <person name="Grigoriev I.V."/>
        </authorList>
    </citation>
    <scope>NUCLEOTIDE SEQUENCE [LARGE SCALE GENOMIC DNA]</scope>
    <source>
        <strain evidence="2 3">NRRL 3301</strain>
    </source>
</reference>
<dbReference type="OrthoDB" id="2280317at2759"/>
<protein>
    <submittedName>
        <fullName evidence="2">Uncharacterized protein</fullName>
    </submittedName>
</protein>
<proteinExistence type="predicted"/>
<feature type="compositionally biased region" description="Polar residues" evidence="1">
    <location>
        <begin position="58"/>
        <end position="70"/>
    </location>
</feature>
<evidence type="ECO:0000313" key="3">
    <source>
        <dbReference type="Proteomes" id="UP000242146"/>
    </source>
</evidence>